<dbReference type="Proteomes" id="UP001558850">
    <property type="component" value="Unassembled WGS sequence"/>
</dbReference>
<proteinExistence type="predicted"/>
<protein>
    <submittedName>
        <fullName evidence="1">Uncharacterized protein</fullName>
    </submittedName>
</protein>
<sequence length="395" mass="41013">MSGETTLAQPFPTPCVRCGGVLYQHVAFCPHCGVGHPLASVPRRRAEAPLRAVERDASRAPSPDSDQEERSSPAVVWPDISDPPPELPPSFWQSTARSFVAWGAALLVFLLVLAMALVLAVGYAGYLRLGGGHHDDSGRVTDSEAAVTAMSSSDSAVTSDVARPGSSSAAIVAGERVANTAALAVAAPPRAVQYGRGVHAALRDAHANLERNDLTAAKAAVAEVLSVAPHNADALQMRSDIGDRENQRDVALGVANACARDRVWSCVLKQASQALTVDSSSTDAKALLQHAILSTGWKPLAASSTVVSAPRNPPRPVTGSVPALPTQPALPTLPPLPPGIPADSTPSTVTNDVAHRDRTAMDRASVSGDGLDAQARAIRDSGWRQPSPPDAADSQ</sequence>
<name>A0ACC6TV29_9BURK</name>
<dbReference type="EMBL" id="JBFRCH010000002">
    <property type="protein sequence ID" value="MEX3931285.1"/>
    <property type="molecule type" value="Genomic_DNA"/>
</dbReference>
<gene>
    <name evidence="1" type="ORF">AB4Y32_05605</name>
</gene>
<reference evidence="1" key="1">
    <citation type="submission" date="2024-07" db="EMBL/GenBank/DDBJ databases">
        <title>A survey of Mimosa microsymbionts across Brazilian biomes reveals a high diversity of Paraburkholderia nodulating endemic species, but also that Cupriavidus is common as a symbiont of widespread species.</title>
        <authorList>
            <person name="Rouws L."/>
            <person name="Barauna A."/>
            <person name="Beukes C."/>
            <person name="Rouws J.R.C."/>
            <person name="De Faria S.M."/>
            <person name="Gross E."/>
            <person name="Bueno Dos Reis Junior F."/>
            <person name="Simon M.F."/>
            <person name="Maluk M."/>
            <person name="Odee D.W."/>
            <person name="Kenicer G."/>
            <person name="Young J.P.W."/>
            <person name="Reis V.M."/>
            <person name="Zilli J."/>
            <person name="James E.K."/>
        </authorList>
    </citation>
    <scope>NUCLEOTIDE SEQUENCE</scope>
    <source>
        <strain evidence="1">EG181B</strain>
    </source>
</reference>
<accession>A0ACC6TV29</accession>
<organism evidence="1 2">
    <name type="scientific">Paraburkholderia phymatum</name>
    <dbReference type="NCBI Taxonomy" id="148447"/>
    <lineage>
        <taxon>Bacteria</taxon>
        <taxon>Pseudomonadati</taxon>
        <taxon>Pseudomonadota</taxon>
        <taxon>Betaproteobacteria</taxon>
        <taxon>Burkholderiales</taxon>
        <taxon>Burkholderiaceae</taxon>
        <taxon>Paraburkholderia</taxon>
    </lineage>
</organism>
<comment type="caution">
    <text evidence="1">The sequence shown here is derived from an EMBL/GenBank/DDBJ whole genome shotgun (WGS) entry which is preliminary data.</text>
</comment>
<evidence type="ECO:0000313" key="1">
    <source>
        <dbReference type="EMBL" id="MEX3931285.1"/>
    </source>
</evidence>
<evidence type="ECO:0000313" key="2">
    <source>
        <dbReference type="Proteomes" id="UP001558850"/>
    </source>
</evidence>
<keyword evidence="2" id="KW-1185">Reference proteome</keyword>